<feature type="non-terminal residue" evidence="9">
    <location>
        <position position="130"/>
    </location>
</feature>
<evidence type="ECO:0000256" key="1">
    <source>
        <dbReference type="ARBA" id="ARBA00003932"/>
    </source>
</evidence>
<organism evidence="9 10">
    <name type="scientific">Borrelia duttonii CR2A</name>
    <dbReference type="NCBI Taxonomy" id="1432657"/>
    <lineage>
        <taxon>Bacteria</taxon>
        <taxon>Pseudomonadati</taxon>
        <taxon>Spirochaetota</taxon>
        <taxon>Spirochaetia</taxon>
        <taxon>Spirochaetales</taxon>
        <taxon>Borreliaceae</taxon>
        <taxon>Borrelia</taxon>
    </lineage>
</organism>
<evidence type="ECO:0000256" key="8">
    <source>
        <dbReference type="RuleBase" id="RU363105"/>
    </source>
</evidence>
<sequence>MITGTLGIKADTKKSEIGAYFTKIAETMKEVREKLGKILEENGKYEKVKGKVEEFIGKIGKIEEGAKKAALGANDDAVIGGVVKSDAAGNGPSAESVKNLVEGIKEIVDLVVTEGNGQADKTSPVDEDKK</sequence>
<gene>
    <name evidence="9" type="ORF">BDCR2A_01881</name>
</gene>
<evidence type="ECO:0000256" key="4">
    <source>
        <dbReference type="ARBA" id="ARBA00023136"/>
    </source>
</evidence>
<evidence type="ECO:0000256" key="3">
    <source>
        <dbReference type="ARBA" id="ARBA00022729"/>
    </source>
</evidence>
<evidence type="ECO:0000256" key="6">
    <source>
        <dbReference type="ARBA" id="ARBA00023237"/>
    </source>
</evidence>
<dbReference type="SUPFAM" id="SSF74748">
    <property type="entry name" value="Variable surface antigen VlsE"/>
    <property type="match status" value="1"/>
</dbReference>
<comment type="function">
    <text evidence="1 8">The Vlp and Vsp proteins are antigenically distinct proteins, only one vlp or vsp gene is transcriptionally active at any one time. Switching between these genes is a mechanism of host immune response evasion.</text>
</comment>
<dbReference type="InterPro" id="IPR000680">
    <property type="entry name" value="Borrelia_lipo"/>
</dbReference>
<evidence type="ECO:0000313" key="9">
    <source>
        <dbReference type="EMBL" id="ETZ17191.1"/>
    </source>
</evidence>
<proteinExistence type="predicted"/>
<accession>W6TVX0</accession>
<dbReference type="GO" id="GO:0009279">
    <property type="term" value="C:cell outer membrane"/>
    <property type="evidence" value="ECO:0007669"/>
    <property type="project" value="UniProtKB-SubCell"/>
</dbReference>
<protein>
    <recommendedName>
        <fullName evidence="8">Variable large protein</fullName>
    </recommendedName>
</protein>
<keyword evidence="7 8" id="KW-0449">Lipoprotein</keyword>
<evidence type="ECO:0000256" key="7">
    <source>
        <dbReference type="ARBA" id="ARBA00023288"/>
    </source>
</evidence>
<dbReference type="Pfam" id="PF00921">
    <property type="entry name" value="Lipoprotein_2"/>
    <property type="match status" value="1"/>
</dbReference>
<dbReference type="AlphaFoldDB" id="W6TVX0"/>
<reference evidence="9 10" key="1">
    <citation type="submission" date="2013-12" db="EMBL/GenBank/DDBJ databases">
        <title>Comparative genomics of relapsing fever spirochetes.</title>
        <authorList>
            <person name="Schwan T.G."/>
            <person name="Raffel S.J."/>
            <person name="Porcella S.F."/>
        </authorList>
    </citation>
    <scope>NUCLEOTIDE SEQUENCE [LARGE SCALE GENOMIC DNA]</scope>
    <source>
        <strain evidence="9 10">CR2A</strain>
    </source>
</reference>
<keyword evidence="3" id="KW-0732">Signal</keyword>
<dbReference type="Proteomes" id="UP000019148">
    <property type="component" value="Unassembled WGS sequence"/>
</dbReference>
<comment type="caution">
    <text evidence="9">The sequence shown here is derived from an EMBL/GenBank/DDBJ whole genome shotgun (WGS) entry which is preliminary data.</text>
</comment>
<dbReference type="EMBL" id="AZIT01000085">
    <property type="protein sequence ID" value="ETZ17191.1"/>
    <property type="molecule type" value="Genomic_DNA"/>
</dbReference>
<comment type="subcellular location">
    <subcellularLocation>
        <location evidence="2 8">Cell outer membrane</location>
        <topology evidence="2 8">Lipid-anchor</topology>
    </subcellularLocation>
</comment>
<evidence type="ECO:0000256" key="5">
    <source>
        <dbReference type="ARBA" id="ARBA00023139"/>
    </source>
</evidence>
<keyword evidence="4 8" id="KW-0472">Membrane</keyword>
<keyword evidence="6 8" id="KW-0998">Cell outer membrane</keyword>
<name>W6TVX0_9SPIR</name>
<evidence type="ECO:0000313" key="10">
    <source>
        <dbReference type="Proteomes" id="UP000019148"/>
    </source>
</evidence>
<keyword evidence="5 8" id="KW-0564">Palmitate</keyword>
<evidence type="ECO:0000256" key="2">
    <source>
        <dbReference type="ARBA" id="ARBA00004459"/>
    </source>
</evidence>